<dbReference type="EMBL" id="JACGWK010000113">
    <property type="protein sequence ID" value="KAL0307426.1"/>
    <property type="molecule type" value="Genomic_DNA"/>
</dbReference>
<proteinExistence type="predicted"/>
<dbReference type="PANTHER" id="PTHR33064:SF37">
    <property type="entry name" value="RIBONUCLEASE H"/>
    <property type="match status" value="1"/>
</dbReference>
<gene>
    <name evidence="2" type="ORF">Sangu_3032000</name>
</gene>
<dbReference type="InterPro" id="IPR043128">
    <property type="entry name" value="Rev_trsase/Diguanyl_cyclase"/>
</dbReference>
<accession>A0AAW2KKS2</accession>
<dbReference type="FunFam" id="3.30.70.270:FF:000003">
    <property type="entry name" value="Transposon Ty3-G Gag-Pol polyprotein"/>
    <property type="match status" value="1"/>
</dbReference>
<comment type="caution">
    <text evidence="2">The sequence shown here is derived from an EMBL/GenBank/DDBJ whole genome shotgun (WGS) entry which is preliminary data.</text>
</comment>
<dbReference type="CDD" id="cd01647">
    <property type="entry name" value="RT_LTR"/>
    <property type="match status" value="1"/>
</dbReference>
<dbReference type="PANTHER" id="PTHR33064">
    <property type="entry name" value="POL PROTEIN"/>
    <property type="match status" value="1"/>
</dbReference>
<dbReference type="InterPro" id="IPR043502">
    <property type="entry name" value="DNA/RNA_pol_sf"/>
</dbReference>
<organism evidence="2">
    <name type="scientific">Sesamum angustifolium</name>
    <dbReference type="NCBI Taxonomy" id="2727405"/>
    <lineage>
        <taxon>Eukaryota</taxon>
        <taxon>Viridiplantae</taxon>
        <taxon>Streptophyta</taxon>
        <taxon>Embryophyta</taxon>
        <taxon>Tracheophyta</taxon>
        <taxon>Spermatophyta</taxon>
        <taxon>Magnoliopsida</taxon>
        <taxon>eudicotyledons</taxon>
        <taxon>Gunneridae</taxon>
        <taxon>Pentapetalae</taxon>
        <taxon>asterids</taxon>
        <taxon>lamiids</taxon>
        <taxon>Lamiales</taxon>
        <taxon>Pedaliaceae</taxon>
        <taxon>Sesamum</taxon>
    </lineage>
</organism>
<feature type="domain" description="Reverse transcriptase" evidence="1">
    <location>
        <begin position="1"/>
        <end position="82"/>
    </location>
</feature>
<dbReference type="Gene3D" id="3.30.70.270">
    <property type="match status" value="2"/>
</dbReference>
<dbReference type="SUPFAM" id="SSF56672">
    <property type="entry name" value="DNA/RNA polymerases"/>
    <property type="match status" value="1"/>
</dbReference>
<dbReference type="PROSITE" id="PS50878">
    <property type="entry name" value="RT_POL"/>
    <property type="match status" value="1"/>
</dbReference>
<name>A0AAW2KKS2_9LAMI</name>
<dbReference type="AlphaFoldDB" id="A0AAW2KKS2"/>
<dbReference type="Pfam" id="PF00078">
    <property type="entry name" value="RVT_1"/>
    <property type="match status" value="1"/>
</dbReference>
<evidence type="ECO:0000259" key="1">
    <source>
        <dbReference type="PROSITE" id="PS50878"/>
    </source>
</evidence>
<reference evidence="2" key="2">
    <citation type="journal article" date="2024" name="Plant">
        <title>Genomic evolution and insights into agronomic trait innovations of Sesamum species.</title>
        <authorList>
            <person name="Miao H."/>
            <person name="Wang L."/>
            <person name="Qu L."/>
            <person name="Liu H."/>
            <person name="Sun Y."/>
            <person name="Le M."/>
            <person name="Wang Q."/>
            <person name="Wei S."/>
            <person name="Zheng Y."/>
            <person name="Lin W."/>
            <person name="Duan Y."/>
            <person name="Cao H."/>
            <person name="Xiong S."/>
            <person name="Wang X."/>
            <person name="Wei L."/>
            <person name="Li C."/>
            <person name="Ma Q."/>
            <person name="Ju M."/>
            <person name="Zhao R."/>
            <person name="Li G."/>
            <person name="Mu C."/>
            <person name="Tian Q."/>
            <person name="Mei H."/>
            <person name="Zhang T."/>
            <person name="Gao T."/>
            <person name="Zhang H."/>
        </authorList>
    </citation>
    <scope>NUCLEOTIDE SEQUENCE</scope>
    <source>
        <strain evidence="2">G01</strain>
    </source>
</reference>
<protein>
    <submittedName>
        <fullName evidence="2">Enzymatic polyprotein</fullName>
    </submittedName>
</protein>
<sequence length="131" mass="14606">MLFGLTNTPSTFQAIMNNIFQPLLRRFVLVFFDDILIYSTSWDTHLLHLTQVLQILAANSLFAKLSKCTFGVSSIDYLGHVISLVGVAADPSKLQAIADWPLPQSITSLPAFLGLTGYYCHFVHPVCHYNC</sequence>
<dbReference type="InterPro" id="IPR051320">
    <property type="entry name" value="Viral_Replic_Matur_Polypro"/>
</dbReference>
<dbReference type="InterPro" id="IPR000477">
    <property type="entry name" value="RT_dom"/>
</dbReference>
<evidence type="ECO:0000313" key="2">
    <source>
        <dbReference type="EMBL" id="KAL0307426.1"/>
    </source>
</evidence>
<reference evidence="2" key="1">
    <citation type="submission" date="2020-06" db="EMBL/GenBank/DDBJ databases">
        <authorList>
            <person name="Li T."/>
            <person name="Hu X."/>
            <person name="Zhang T."/>
            <person name="Song X."/>
            <person name="Zhang H."/>
            <person name="Dai N."/>
            <person name="Sheng W."/>
            <person name="Hou X."/>
            <person name="Wei L."/>
        </authorList>
    </citation>
    <scope>NUCLEOTIDE SEQUENCE</scope>
    <source>
        <strain evidence="2">G01</strain>
        <tissue evidence="2">Leaf</tissue>
    </source>
</reference>